<evidence type="ECO:0000313" key="8">
    <source>
        <dbReference type="EMBL" id="KAA2212266.1"/>
    </source>
</evidence>
<dbReference type="Proteomes" id="UP000322110">
    <property type="component" value="Unassembled WGS sequence"/>
</dbReference>
<name>A0A5B2TCN5_9PROT</name>
<proteinExistence type="inferred from homology"/>
<dbReference type="InterPro" id="IPR035906">
    <property type="entry name" value="MetI-like_sf"/>
</dbReference>
<dbReference type="RefSeq" id="WP_149813186.1">
    <property type="nucleotide sequence ID" value="NZ_VUKA01000009.1"/>
</dbReference>
<dbReference type="InterPro" id="IPR051204">
    <property type="entry name" value="ABC_transp_perm/SBD"/>
</dbReference>
<evidence type="ECO:0000256" key="6">
    <source>
        <dbReference type="RuleBase" id="RU363032"/>
    </source>
</evidence>
<keyword evidence="3 6" id="KW-0812">Transmembrane</keyword>
<evidence type="ECO:0000256" key="4">
    <source>
        <dbReference type="ARBA" id="ARBA00022989"/>
    </source>
</evidence>
<protein>
    <submittedName>
        <fullName evidence="8">ABC transporter permease</fullName>
    </submittedName>
</protein>
<accession>A0A5B2TCN5</accession>
<feature type="transmembrane region" description="Helical" evidence="6">
    <location>
        <begin position="50"/>
        <end position="71"/>
    </location>
</feature>
<dbReference type="CDD" id="cd06261">
    <property type="entry name" value="TM_PBP2"/>
    <property type="match status" value="1"/>
</dbReference>
<sequence>MILLLGNLLLFLVALAAAPRLGWLWQALFPGISRPVWDSQSWFALLAEHLMLALGATLIAALIGLSAAILATRPAGRALRPLLDSMFSLAQAVPPIAAIALALPLMGFGAAPTLLALVLYAALPVMRSAVAGLDAVPAAVLDAARGTGMGPGRILAQIELPLALPVIQAGLRVALVLAIATTAVGAVAGARCLGTPIVTGLANGNLSWVLQGAVFTAWLAVIADQALRLGLDPERRRSNGRLAPAR</sequence>
<evidence type="ECO:0000259" key="7">
    <source>
        <dbReference type="PROSITE" id="PS50928"/>
    </source>
</evidence>
<dbReference type="PANTHER" id="PTHR30177:SF32">
    <property type="entry name" value="GLYCINE BETAINE UPTAKE SYSTEM PERMEASE PROTEIN YEHW"/>
    <property type="match status" value="1"/>
</dbReference>
<dbReference type="GO" id="GO:0005886">
    <property type="term" value="C:plasma membrane"/>
    <property type="evidence" value="ECO:0007669"/>
    <property type="project" value="UniProtKB-SubCell"/>
</dbReference>
<dbReference type="GO" id="GO:0055085">
    <property type="term" value="P:transmembrane transport"/>
    <property type="evidence" value="ECO:0007669"/>
    <property type="project" value="InterPro"/>
</dbReference>
<feature type="transmembrane region" description="Helical" evidence="6">
    <location>
        <begin position="208"/>
        <end position="227"/>
    </location>
</feature>
<evidence type="ECO:0000313" key="9">
    <source>
        <dbReference type="Proteomes" id="UP000322110"/>
    </source>
</evidence>
<comment type="similarity">
    <text evidence="6">Belongs to the binding-protein-dependent transport system permease family.</text>
</comment>
<keyword evidence="5 6" id="KW-0472">Membrane</keyword>
<gene>
    <name evidence="8" type="ORF">F0Q34_15690</name>
</gene>
<evidence type="ECO:0000256" key="3">
    <source>
        <dbReference type="ARBA" id="ARBA00022692"/>
    </source>
</evidence>
<evidence type="ECO:0000256" key="1">
    <source>
        <dbReference type="ARBA" id="ARBA00004651"/>
    </source>
</evidence>
<dbReference type="OrthoDB" id="9801163at2"/>
<dbReference type="EMBL" id="VUKA01000009">
    <property type="protein sequence ID" value="KAA2212266.1"/>
    <property type="molecule type" value="Genomic_DNA"/>
</dbReference>
<dbReference type="AlphaFoldDB" id="A0A5B2TCN5"/>
<reference evidence="8 9" key="1">
    <citation type="journal article" date="2015" name="Int. J. Syst. Evol. Microbiol.">
        <title>Roseomonas oryzae sp. nov., isolated from paddy rhizosphere soil.</title>
        <authorList>
            <person name="Ramaprasad E.V."/>
            <person name="Sasikala Ch."/>
            <person name="Ramana Ch.V."/>
        </authorList>
    </citation>
    <scope>NUCLEOTIDE SEQUENCE [LARGE SCALE GENOMIC DNA]</scope>
    <source>
        <strain evidence="8 9">KCTC 42542</strain>
    </source>
</reference>
<dbReference type="Pfam" id="PF00528">
    <property type="entry name" value="BPD_transp_1"/>
    <property type="match status" value="1"/>
</dbReference>
<evidence type="ECO:0000256" key="5">
    <source>
        <dbReference type="ARBA" id="ARBA00023136"/>
    </source>
</evidence>
<feature type="transmembrane region" description="Helical" evidence="6">
    <location>
        <begin position="92"/>
        <end position="111"/>
    </location>
</feature>
<dbReference type="InterPro" id="IPR000515">
    <property type="entry name" value="MetI-like"/>
</dbReference>
<keyword evidence="4 6" id="KW-1133">Transmembrane helix</keyword>
<comment type="subcellular location">
    <subcellularLocation>
        <location evidence="1 6">Cell membrane</location>
        <topology evidence="1 6">Multi-pass membrane protein</topology>
    </subcellularLocation>
</comment>
<feature type="domain" description="ABC transmembrane type-1" evidence="7">
    <location>
        <begin position="46"/>
        <end position="227"/>
    </location>
</feature>
<keyword evidence="9" id="KW-1185">Reference proteome</keyword>
<evidence type="ECO:0000256" key="2">
    <source>
        <dbReference type="ARBA" id="ARBA00022448"/>
    </source>
</evidence>
<dbReference type="PROSITE" id="PS50928">
    <property type="entry name" value="ABC_TM1"/>
    <property type="match status" value="1"/>
</dbReference>
<organism evidence="8 9">
    <name type="scientific">Teichococcus oryzae</name>
    <dbReference type="NCBI Taxonomy" id="1608942"/>
    <lineage>
        <taxon>Bacteria</taxon>
        <taxon>Pseudomonadati</taxon>
        <taxon>Pseudomonadota</taxon>
        <taxon>Alphaproteobacteria</taxon>
        <taxon>Acetobacterales</taxon>
        <taxon>Roseomonadaceae</taxon>
        <taxon>Roseomonas</taxon>
    </lineage>
</organism>
<dbReference type="SUPFAM" id="SSF161098">
    <property type="entry name" value="MetI-like"/>
    <property type="match status" value="1"/>
</dbReference>
<keyword evidence="2 6" id="KW-0813">Transport</keyword>
<dbReference type="PANTHER" id="PTHR30177">
    <property type="entry name" value="GLYCINE BETAINE/L-PROLINE TRANSPORT SYSTEM PERMEASE PROTEIN PROW"/>
    <property type="match status" value="1"/>
</dbReference>
<comment type="caution">
    <text evidence="8">The sequence shown here is derived from an EMBL/GenBank/DDBJ whole genome shotgun (WGS) entry which is preliminary data.</text>
</comment>
<feature type="transmembrane region" description="Helical" evidence="6">
    <location>
        <begin position="162"/>
        <end position="188"/>
    </location>
</feature>
<dbReference type="Gene3D" id="1.10.3720.10">
    <property type="entry name" value="MetI-like"/>
    <property type="match status" value="1"/>
</dbReference>